<reference evidence="15 16" key="1">
    <citation type="submission" date="2019-07" db="EMBL/GenBank/DDBJ databases">
        <title>Complete genome of Crassaminicella thermophila SY095.</title>
        <authorList>
            <person name="Li X."/>
        </authorList>
    </citation>
    <scope>NUCLEOTIDE SEQUENCE [LARGE SCALE GENOMIC DNA]</scope>
    <source>
        <strain evidence="15 16">SY095</strain>
    </source>
</reference>
<dbReference type="InterPro" id="IPR001734">
    <property type="entry name" value="Na/solute_symporter"/>
</dbReference>
<comment type="catalytic activity">
    <reaction evidence="12">
        <text>L-proline(in) + Na(+)(in) = L-proline(out) + Na(+)(out)</text>
        <dbReference type="Rhea" id="RHEA:28967"/>
        <dbReference type="ChEBI" id="CHEBI:29101"/>
        <dbReference type="ChEBI" id="CHEBI:60039"/>
    </reaction>
</comment>
<dbReference type="PANTHER" id="PTHR48086:SF3">
    <property type="entry name" value="SODIUM_PROLINE SYMPORTER"/>
    <property type="match status" value="1"/>
</dbReference>
<name>A0A5C0SIA1_CRATE</name>
<keyword evidence="5 14" id="KW-0812">Transmembrane</keyword>
<dbReference type="GO" id="GO:0015293">
    <property type="term" value="F:symporter activity"/>
    <property type="evidence" value="ECO:0007669"/>
    <property type="project" value="UniProtKB-KW"/>
</dbReference>
<feature type="transmembrane region" description="Helical" evidence="14">
    <location>
        <begin position="315"/>
        <end position="333"/>
    </location>
</feature>
<dbReference type="PROSITE" id="PS50283">
    <property type="entry name" value="NA_SOLUT_SYMP_3"/>
    <property type="match status" value="1"/>
</dbReference>
<proteinExistence type="inferred from homology"/>
<keyword evidence="10 14" id="KW-0472">Membrane</keyword>
<keyword evidence="3" id="KW-0813">Transport</keyword>
<evidence type="ECO:0000256" key="7">
    <source>
        <dbReference type="ARBA" id="ARBA00022989"/>
    </source>
</evidence>
<feature type="transmembrane region" description="Helical" evidence="14">
    <location>
        <begin position="394"/>
        <end position="415"/>
    </location>
</feature>
<evidence type="ECO:0000256" key="2">
    <source>
        <dbReference type="ARBA" id="ARBA00006434"/>
    </source>
</evidence>
<evidence type="ECO:0000256" key="9">
    <source>
        <dbReference type="ARBA" id="ARBA00023065"/>
    </source>
</evidence>
<dbReference type="Pfam" id="PF00474">
    <property type="entry name" value="SSF"/>
    <property type="match status" value="1"/>
</dbReference>
<evidence type="ECO:0000256" key="8">
    <source>
        <dbReference type="ARBA" id="ARBA00023053"/>
    </source>
</evidence>
<keyword evidence="8" id="KW-0915">Sodium</keyword>
<dbReference type="CDD" id="cd10322">
    <property type="entry name" value="SLC5sbd"/>
    <property type="match status" value="1"/>
</dbReference>
<evidence type="ECO:0000256" key="5">
    <source>
        <dbReference type="ARBA" id="ARBA00022692"/>
    </source>
</evidence>
<evidence type="ECO:0000256" key="1">
    <source>
        <dbReference type="ARBA" id="ARBA00004651"/>
    </source>
</evidence>
<gene>
    <name evidence="15" type="ORF">FQB35_11665</name>
</gene>
<keyword evidence="11" id="KW-0739">Sodium transport</keyword>
<dbReference type="RefSeq" id="WP_148810064.1">
    <property type="nucleotide sequence ID" value="NZ_CP042243.1"/>
</dbReference>
<feature type="transmembrane region" description="Helical" evidence="14">
    <location>
        <begin position="156"/>
        <end position="175"/>
    </location>
</feature>
<evidence type="ECO:0000256" key="3">
    <source>
        <dbReference type="ARBA" id="ARBA00022448"/>
    </source>
</evidence>
<feature type="transmembrane region" description="Helical" evidence="14">
    <location>
        <begin position="6"/>
        <end position="25"/>
    </location>
</feature>
<evidence type="ECO:0000256" key="14">
    <source>
        <dbReference type="SAM" id="Phobius"/>
    </source>
</evidence>
<accession>A0A5C0SIA1</accession>
<dbReference type="OrthoDB" id="9810181at2"/>
<feature type="transmembrane region" description="Helical" evidence="14">
    <location>
        <begin position="187"/>
        <end position="205"/>
    </location>
</feature>
<evidence type="ECO:0000256" key="13">
    <source>
        <dbReference type="RuleBase" id="RU362091"/>
    </source>
</evidence>
<keyword evidence="7 14" id="KW-1133">Transmembrane helix</keyword>
<keyword evidence="4" id="KW-1003">Cell membrane</keyword>
<evidence type="ECO:0000256" key="11">
    <source>
        <dbReference type="ARBA" id="ARBA00023201"/>
    </source>
</evidence>
<evidence type="ECO:0000313" key="15">
    <source>
        <dbReference type="EMBL" id="QEK12928.1"/>
    </source>
</evidence>
<dbReference type="GO" id="GO:0006814">
    <property type="term" value="P:sodium ion transport"/>
    <property type="evidence" value="ECO:0007669"/>
    <property type="project" value="UniProtKB-KW"/>
</dbReference>
<dbReference type="KEGG" id="crs:FQB35_11665"/>
<keyword evidence="9" id="KW-0406">Ion transport</keyword>
<dbReference type="Gene3D" id="1.20.1730.10">
    <property type="entry name" value="Sodium/glucose cotransporter"/>
    <property type="match status" value="1"/>
</dbReference>
<dbReference type="Proteomes" id="UP000324646">
    <property type="component" value="Chromosome"/>
</dbReference>
<evidence type="ECO:0000313" key="16">
    <source>
        <dbReference type="Proteomes" id="UP000324646"/>
    </source>
</evidence>
<dbReference type="InterPro" id="IPR050277">
    <property type="entry name" value="Sodium:Solute_Symporter"/>
</dbReference>
<dbReference type="GO" id="GO:0005886">
    <property type="term" value="C:plasma membrane"/>
    <property type="evidence" value="ECO:0007669"/>
    <property type="project" value="UniProtKB-SubCell"/>
</dbReference>
<feature type="transmembrane region" description="Helical" evidence="14">
    <location>
        <begin position="422"/>
        <end position="444"/>
    </location>
</feature>
<feature type="transmembrane region" description="Helical" evidence="14">
    <location>
        <begin position="75"/>
        <end position="93"/>
    </location>
</feature>
<keyword evidence="6" id="KW-0769">Symport</keyword>
<keyword evidence="16" id="KW-1185">Reference proteome</keyword>
<feature type="transmembrane region" description="Helical" evidence="14">
    <location>
        <begin position="122"/>
        <end position="144"/>
    </location>
</feature>
<organism evidence="15 16">
    <name type="scientific">Crassaminicella thermophila</name>
    <dbReference type="NCBI Taxonomy" id="2599308"/>
    <lineage>
        <taxon>Bacteria</taxon>
        <taxon>Bacillati</taxon>
        <taxon>Bacillota</taxon>
        <taxon>Clostridia</taxon>
        <taxon>Eubacteriales</taxon>
        <taxon>Clostridiaceae</taxon>
        <taxon>Crassaminicella</taxon>
    </lineage>
</organism>
<evidence type="ECO:0000256" key="10">
    <source>
        <dbReference type="ARBA" id="ARBA00023136"/>
    </source>
</evidence>
<dbReference type="AlphaFoldDB" id="A0A5C0SIA1"/>
<evidence type="ECO:0000256" key="6">
    <source>
        <dbReference type="ARBA" id="ARBA00022847"/>
    </source>
</evidence>
<evidence type="ECO:0000256" key="12">
    <source>
        <dbReference type="ARBA" id="ARBA00033708"/>
    </source>
</evidence>
<protein>
    <submittedName>
        <fullName evidence="15">Sodium:solute symporter family protein</fullName>
    </submittedName>
</protein>
<feature type="transmembrane region" description="Helical" evidence="14">
    <location>
        <begin position="46"/>
        <end position="69"/>
    </location>
</feature>
<feature type="transmembrane region" description="Helical" evidence="14">
    <location>
        <begin position="238"/>
        <end position="258"/>
    </location>
</feature>
<feature type="transmembrane region" description="Helical" evidence="14">
    <location>
        <begin position="270"/>
        <end position="295"/>
    </location>
</feature>
<sequence>MNQNILALLIIGTYMFIPLWIGSKAGERELQTPEDFFVQSRAMESIAVFFTVQATWWSAFAFLGSNAYFYSKGPVYWTTIAWDFLFGILFFIVGKRIWFYGKINNYITASDFFRDMYDSEKLGNLITFIMLLFTMPYLQIQLAGGAYLIEVASQGLIPWKMGCLIFCIVIVIYVWTGGLRAVAWVDIFYEILILFGIILAGFFIVSKVGGISSLFESLRQVAPETLTLPGPTGAAGPMLWISMFLIVPMGAIMGPPLWTRIYAVKSPIFFNLMPFLLGFIAIVNIAPMLVGNAGILLEPNIQNADALLPIMLLKYAPFALASLILTGGAAAAMSTSNSQIHSLSAIYAIDIHKKYINKNINNKSLIRIARWSILIFTTFSYLMTIWIPGLLVQIGMVALSGTAQVIVPTIGVLFWRKSTAQGAIAGLLSGVIFLGIFTIFHSHFPIDPGFISLLINTIVFIFVSSITPNRNQTILDRFDKQNKIFNHYY</sequence>
<dbReference type="InterPro" id="IPR038377">
    <property type="entry name" value="Na/Glc_symporter_sf"/>
</dbReference>
<comment type="similarity">
    <text evidence="2 13">Belongs to the sodium:solute symporter (SSF) (TC 2.A.21) family.</text>
</comment>
<feature type="transmembrane region" description="Helical" evidence="14">
    <location>
        <begin position="450"/>
        <end position="467"/>
    </location>
</feature>
<comment type="subcellular location">
    <subcellularLocation>
        <location evidence="1">Cell membrane</location>
        <topology evidence="1">Multi-pass membrane protein</topology>
    </subcellularLocation>
</comment>
<dbReference type="PANTHER" id="PTHR48086">
    <property type="entry name" value="SODIUM/PROLINE SYMPORTER-RELATED"/>
    <property type="match status" value="1"/>
</dbReference>
<dbReference type="EMBL" id="CP042243">
    <property type="protein sequence ID" value="QEK12928.1"/>
    <property type="molecule type" value="Genomic_DNA"/>
</dbReference>
<feature type="transmembrane region" description="Helical" evidence="14">
    <location>
        <begin position="368"/>
        <end position="388"/>
    </location>
</feature>
<evidence type="ECO:0000256" key="4">
    <source>
        <dbReference type="ARBA" id="ARBA00022475"/>
    </source>
</evidence>